<evidence type="ECO:0000313" key="12">
    <source>
        <dbReference type="EMBL" id="CAJ2507468.1"/>
    </source>
</evidence>
<comment type="similarity">
    <text evidence="4">Belongs to the serine/threonine dehydratase family.</text>
</comment>
<keyword evidence="7" id="KW-0963">Cytoplasm</keyword>
<dbReference type="PANTHER" id="PTHR48078">
    <property type="entry name" value="THREONINE DEHYDRATASE, MITOCHONDRIAL-RELATED"/>
    <property type="match status" value="1"/>
</dbReference>
<evidence type="ECO:0000313" key="13">
    <source>
        <dbReference type="Proteomes" id="UP001295740"/>
    </source>
</evidence>
<comment type="catalytic activity">
    <reaction evidence="10">
        <text>L-serine = pyruvate + NH4(+)</text>
        <dbReference type="Rhea" id="RHEA:19169"/>
        <dbReference type="ChEBI" id="CHEBI:15361"/>
        <dbReference type="ChEBI" id="CHEBI:28938"/>
        <dbReference type="ChEBI" id="CHEBI:33384"/>
        <dbReference type="EC" id="4.3.1.17"/>
    </reaction>
</comment>
<organism evidence="12 13">
    <name type="scientific">Anthostomella pinea</name>
    <dbReference type="NCBI Taxonomy" id="933095"/>
    <lineage>
        <taxon>Eukaryota</taxon>
        <taxon>Fungi</taxon>
        <taxon>Dikarya</taxon>
        <taxon>Ascomycota</taxon>
        <taxon>Pezizomycotina</taxon>
        <taxon>Sordariomycetes</taxon>
        <taxon>Xylariomycetidae</taxon>
        <taxon>Xylariales</taxon>
        <taxon>Xylariaceae</taxon>
        <taxon>Anthostomella</taxon>
    </lineage>
</organism>
<dbReference type="AlphaFoldDB" id="A0AAI8VM87"/>
<protein>
    <recommendedName>
        <fullName evidence="5">L-serine ammonia-lyase</fullName>
        <ecNumber evidence="5">4.3.1.17</ecNumber>
    </recommendedName>
</protein>
<name>A0AAI8VM87_9PEZI</name>
<dbReference type="EC" id="4.3.1.17" evidence="5"/>
<dbReference type="Pfam" id="PF00291">
    <property type="entry name" value="PALP"/>
    <property type="match status" value="1"/>
</dbReference>
<dbReference type="GO" id="GO:0006567">
    <property type="term" value="P:L-threonine catabolic process"/>
    <property type="evidence" value="ECO:0007669"/>
    <property type="project" value="TreeGrafter"/>
</dbReference>
<evidence type="ECO:0000259" key="11">
    <source>
        <dbReference type="Pfam" id="PF00291"/>
    </source>
</evidence>
<evidence type="ECO:0000256" key="8">
    <source>
        <dbReference type="ARBA" id="ARBA00022898"/>
    </source>
</evidence>
<dbReference type="GO" id="GO:0030170">
    <property type="term" value="F:pyridoxal phosphate binding"/>
    <property type="evidence" value="ECO:0007669"/>
    <property type="project" value="InterPro"/>
</dbReference>
<dbReference type="InterPro" id="IPR050147">
    <property type="entry name" value="Ser/Thr_Dehydratase"/>
</dbReference>
<comment type="caution">
    <text evidence="12">The sequence shown here is derived from an EMBL/GenBank/DDBJ whole genome shotgun (WGS) entry which is preliminary data.</text>
</comment>
<keyword evidence="9" id="KW-0456">Lyase</keyword>
<comment type="pathway">
    <text evidence="3">Carbohydrate biosynthesis; gluconeogenesis.</text>
</comment>
<keyword evidence="13" id="KW-1185">Reference proteome</keyword>
<dbReference type="Gene3D" id="3.40.50.1100">
    <property type="match status" value="2"/>
</dbReference>
<evidence type="ECO:0000256" key="7">
    <source>
        <dbReference type="ARBA" id="ARBA00022490"/>
    </source>
</evidence>
<evidence type="ECO:0000256" key="3">
    <source>
        <dbReference type="ARBA" id="ARBA00004742"/>
    </source>
</evidence>
<evidence type="ECO:0000256" key="1">
    <source>
        <dbReference type="ARBA" id="ARBA00001933"/>
    </source>
</evidence>
<evidence type="ECO:0000256" key="2">
    <source>
        <dbReference type="ARBA" id="ARBA00004496"/>
    </source>
</evidence>
<proteinExistence type="inferred from homology"/>
<keyword evidence="6" id="KW-0312">Gluconeogenesis</keyword>
<comment type="cofactor">
    <cofactor evidence="1">
        <name>pyridoxal 5'-phosphate</name>
        <dbReference type="ChEBI" id="CHEBI:597326"/>
    </cofactor>
</comment>
<keyword evidence="8" id="KW-0663">Pyridoxal phosphate</keyword>
<dbReference type="InterPro" id="IPR000634">
    <property type="entry name" value="Ser/Thr_deHydtase_PyrdxlP-BS"/>
</dbReference>
<dbReference type="EMBL" id="CAUWAG010000010">
    <property type="protein sequence ID" value="CAJ2507468.1"/>
    <property type="molecule type" value="Genomic_DNA"/>
</dbReference>
<dbReference type="SUPFAM" id="SSF53686">
    <property type="entry name" value="Tryptophan synthase beta subunit-like PLP-dependent enzymes"/>
    <property type="match status" value="1"/>
</dbReference>
<dbReference type="PANTHER" id="PTHR48078:SF2">
    <property type="entry name" value="CATABOLIC L-SERINE_THREONINE DEHYDRATASE"/>
    <property type="match status" value="1"/>
</dbReference>
<dbReference type="InterPro" id="IPR036052">
    <property type="entry name" value="TrpB-like_PALP_sf"/>
</dbReference>
<evidence type="ECO:0000256" key="6">
    <source>
        <dbReference type="ARBA" id="ARBA00022432"/>
    </source>
</evidence>
<dbReference type="GO" id="GO:0006094">
    <property type="term" value="P:gluconeogenesis"/>
    <property type="evidence" value="ECO:0007669"/>
    <property type="project" value="UniProtKB-KW"/>
</dbReference>
<dbReference type="Proteomes" id="UP001295740">
    <property type="component" value="Unassembled WGS sequence"/>
</dbReference>
<reference evidence="12" key="1">
    <citation type="submission" date="2023-10" db="EMBL/GenBank/DDBJ databases">
        <authorList>
            <person name="Hackl T."/>
        </authorList>
    </citation>
    <scope>NUCLEOTIDE SEQUENCE</scope>
</reference>
<dbReference type="GO" id="GO:0003941">
    <property type="term" value="F:L-serine ammonia-lyase activity"/>
    <property type="evidence" value="ECO:0007669"/>
    <property type="project" value="UniProtKB-EC"/>
</dbReference>
<dbReference type="GO" id="GO:0005737">
    <property type="term" value="C:cytoplasm"/>
    <property type="evidence" value="ECO:0007669"/>
    <property type="project" value="UniProtKB-SubCell"/>
</dbReference>
<dbReference type="FunFam" id="3.40.50.1100:FF:000040">
    <property type="entry name" value="L-serine dehydratase, putative"/>
    <property type="match status" value="1"/>
</dbReference>
<accession>A0AAI8VM87</accession>
<dbReference type="GO" id="GO:0006565">
    <property type="term" value="P:L-serine catabolic process"/>
    <property type="evidence" value="ECO:0007669"/>
    <property type="project" value="TreeGrafter"/>
</dbReference>
<dbReference type="GO" id="GO:0009097">
    <property type="term" value="P:isoleucine biosynthetic process"/>
    <property type="evidence" value="ECO:0007669"/>
    <property type="project" value="TreeGrafter"/>
</dbReference>
<dbReference type="PROSITE" id="PS00165">
    <property type="entry name" value="DEHYDRATASE_SER_THR"/>
    <property type="match status" value="1"/>
</dbReference>
<evidence type="ECO:0000256" key="4">
    <source>
        <dbReference type="ARBA" id="ARBA00010869"/>
    </source>
</evidence>
<sequence>MGSSYAPEPQKLYIETPCIPSAPLSRAAGCNIFLKLENLQPSGSFKSRGVGSMMHRALLAKPDGRAHFYCSSGGNAGLACATAAATLAQSCTIVVPTLTAAHMIAKMRLLGATVEQVGENWSFADKYLREELLARDTEHGVYVPPFDHPHVWEGASTIVDELVTQTRGLMAGGAAKVDGIICNCGGGGLLNGIMEGVGKNFRGSKPTVLAVETVGADSLDASVRAGELVTLPAITSIATSLGAPRVSAKTFEWTREKHLLNTVVTDAEAVMGCVKLANDARMLVEASCGATIAPVYNGGLRKAMGEGLSDEEWSRKNVVAIVCGGTDVTLQILRDYQKKFGVE</sequence>
<dbReference type="GO" id="GO:0004794">
    <property type="term" value="F:threonine deaminase activity"/>
    <property type="evidence" value="ECO:0007669"/>
    <property type="project" value="TreeGrafter"/>
</dbReference>
<dbReference type="InterPro" id="IPR001926">
    <property type="entry name" value="TrpB-like_PALP"/>
</dbReference>
<evidence type="ECO:0000256" key="9">
    <source>
        <dbReference type="ARBA" id="ARBA00023239"/>
    </source>
</evidence>
<gene>
    <name evidence="12" type="ORF">KHLLAP_LOCUS7936</name>
</gene>
<feature type="domain" description="Tryptophan synthase beta chain-like PALP" evidence="11">
    <location>
        <begin position="13"/>
        <end position="324"/>
    </location>
</feature>
<comment type="subcellular location">
    <subcellularLocation>
        <location evidence="2">Cytoplasm</location>
    </subcellularLocation>
</comment>
<evidence type="ECO:0000256" key="5">
    <source>
        <dbReference type="ARBA" id="ARBA00012093"/>
    </source>
</evidence>
<evidence type="ECO:0000256" key="10">
    <source>
        <dbReference type="ARBA" id="ARBA00049406"/>
    </source>
</evidence>